<evidence type="ECO:0000313" key="4">
    <source>
        <dbReference type="Proteomes" id="UP000593765"/>
    </source>
</evidence>
<proteinExistence type="predicted"/>
<dbReference type="Pfam" id="PF11172">
    <property type="entry name" value="DUF2959"/>
    <property type="match status" value="1"/>
</dbReference>
<reference evidence="3 4" key="1">
    <citation type="submission" date="2020-10" db="EMBL/GenBank/DDBJ databases">
        <title>Wide distribution of Phycisphaera-like planctomycetes from WD2101 soil group in peatlands and genome analysis of the first cultivated representative.</title>
        <authorList>
            <person name="Dedysh S.N."/>
            <person name="Beletsky A.V."/>
            <person name="Ivanova A."/>
            <person name="Kulichevskaya I.S."/>
            <person name="Suzina N.E."/>
            <person name="Philippov D.A."/>
            <person name="Rakitin A.L."/>
            <person name="Mardanov A.V."/>
            <person name="Ravin N.V."/>
        </authorList>
    </citation>
    <scope>NUCLEOTIDE SEQUENCE [LARGE SCALE GENOMIC DNA]</scope>
    <source>
        <strain evidence="3 4">M1803</strain>
    </source>
</reference>
<dbReference type="EMBL" id="CP063458">
    <property type="protein sequence ID" value="QOV90427.1"/>
    <property type="molecule type" value="Genomic_DNA"/>
</dbReference>
<sequence length="278" mass="29116">MYTTKMFRIGSLGLTAGLLGVVAGCSSNQGSANSATMGDAQPASAISRRSTNGTIPGVDRTLEAVSSVRDLRTALTAERLQVDKTLVALTAVTNSQGDLIPAFQQYVQSLADLKAARQNSASSADAMRDKARGYITGWEVEVYGVEDQALRTQAERRRNEVRKDYAAVTDSLRTVQDAYEKFESKADDVRRFLANDLTGAGVQAAASAGQQTVTAGGEHKGRIDATVTTLDLVLGHMSPNGPNGPQNAQPTNGRSAAAPAAPQPAPVGVDADKGLNKP</sequence>
<feature type="signal peptide" evidence="2">
    <location>
        <begin position="1"/>
        <end position="23"/>
    </location>
</feature>
<organism evidence="3 4">
    <name type="scientific">Humisphaera borealis</name>
    <dbReference type="NCBI Taxonomy" id="2807512"/>
    <lineage>
        <taxon>Bacteria</taxon>
        <taxon>Pseudomonadati</taxon>
        <taxon>Planctomycetota</taxon>
        <taxon>Phycisphaerae</taxon>
        <taxon>Tepidisphaerales</taxon>
        <taxon>Tepidisphaeraceae</taxon>
        <taxon>Humisphaera</taxon>
    </lineage>
</organism>
<gene>
    <name evidence="3" type="ORF">IPV69_03400</name>
</gene>
<feature type="compositionally biased region" description="Low complexity" evidence="1">
    <location>
        <begin position="239"/>
        <end position="260"/>
    </location>
</feature>
<protein>
    <submittedName>
        <fullName evidence="3">DUF2959 family protein</fullName>
    </submittedName>
</protein>
<dbReference type="RefSeq" id="WP_206293509.1">
    <property type="nucleotide sequence ID" value="NZ_CP063458.1"/>
</dbReference>
<dbReference type="AlphaFoldDB" id="A0A7M2WY20"/>
<keyword evidence="4" id="KW-1185">Reference proteome</keyword>
<feature type="region of interest" description="Disordered" evidence="1">
    <location>
        <begin position="234"/>
        <end position="278"/>
    </location>
</feature>
<evidence type="ECO:0000256" key="1">
    <source>
        <dbReference type="SAM" id="MobiDB-lite"/>
    </source>
</evidence>
<dbReference type="InterPro" id="IPR021342">
    <property type="entry name" value="DUF2959"/>
</dbReference>
<name>A0A7M2WY20_9BACT</name>
<dbReference type="KEGG" id="hbs:IPV69_03400"/>
<feature type="region of interest" description="Disordered" evidence="1">
    <location>
        <begin position="31"/>
        <end position="52"/>
    </location>
</feature>
<feature type="chain" id="PRO_5034843518" evidence="2">
    <location>
        <begin position="24"/>
        <end position="278"/>
    </location>
</feature>
<dbReference type="Proteomes" id="UP000593765">
    <property type="component" value="Chromosome"/>
</dbReference>
<evidence type="ECO:0000256" key="2">
    <source>
        <dbReference type="SAM" id="SignalP"/>
    </source>
</evidence>
<dbReference type="PROSITE" id="PS51257">
    <property type="entry name" value="PROKAR_LIPOPROTEIN"/>
    <property type="match status" value="1"/>
</dbReference>
<evidence type="ECO:0000313" key="3">
    <source>
        <dbReference type="EMBL" id="QOV90427.1"/>
    </source>
</evidence>
<accession>A0A7M2WY20</accession>
<keyword evidence="2" id="KW-0732">Signal</keyword>